<dbReference type="PANTHER" id="PTHR45765">
    <property type="entry name" value="METHIONINE--TRNA LIGASE"/>
    <property type="match status" value="1"/>
</dbReference>
<dbReference type="EC" id="6.1.1.10" evidence="16"/>
<keyword evidence="12 16" id="KW-0694">RNA-binding</keyword>
<dbReference type="GO" id="GO:0006431">
    <property type="term" value="P:methionyl-tRNA aminoacylation"/>
    <property type="evidence" value="ECO:0007669"/>
    <property type="project" value="UniProtKB-UniRule"/>
</dbReference>
<evidence type="ECO:0000313" key="18">
    <source>
        <dbReference type="EMBL" id="AOE50127.1"/>
    </source>
</evidence>
<keyword evidence="9 16" id="KW-0547">Nucleotide-binding</keyword>
<dbReference type="InterPro" id="IPR023458">
    <property type="entry name" value="Met-tRNA_ligase_1"/>
</dbReference>
<dbReference type="SUPFAM" id="SSF47323">
    <property type="entry name" value="Anticodon-binding domain of a subclass of class I aminoacyl-tRNA synthetases"/>
    <property type="match status" value="1"/>
</dbReference>
<dbReference type="Proteomes" id="UP000094147">
    <property type="component" value="Chromosome"/>
</dbReference>
<protein>
    <recommendedName>
        <fullName evidence="16">Methionine--tRNA ligase</fullName>
        <ecNumber evidence="16">6.1.1.10</ecNumber>
    </recommendedName>
    <alternativeName>
        <fullName evidence="16">Methionyl-tRNA synthetase</fullName>
        <shortName evidence="16">MetRS</shortName>
    </alternativeName>
</protein>
<comment type="cofactor">
    <cofactor evidence="16">
        <name>Zn(2+)</name>
        <dbReference type="ChEBI" id="CHEBI:29105"/>
    </cofactor>
    <text evidence="16">Binds 1 zinc ion per subunit.</text>
</comment>
<dbReference type="InterPro" id="IPR001412">
    <property type="entry name" value="aa-tRNA-synth_I_CS"/>
</dbReference>
<evidence type="ECO:0000256" key="9">
    <source>
        <dbReference type="ARBA" id="ARBA00022741"/>
    </source>
</evidence>
<feature type="short sequence motif" description="'KMSKS' region" evidence="16">
    <location>
        <begin position="336"/>
        <end position="340"/>
    </location>
</feature>
<dbReference type="PROSITE" id="PS00178">
    <property type="entry name" value="AA_TRNA_LIGASE_I"/>
    <property type="match status" value="1"/>
</dbReference>
<evidence type="ECO:0000256" key="3">
    <source>
        <dbReference type="ARBA" id="ARBA00008258"/>
    </source>
</evidence>
<keyword evidence="14 16" id="KW-0030">Aminoacyl-tRNA synthetase</keyword>
<dbReference type="Gene3D" id="1.10.730.10">
    <property type="entry name" value="Isoleucyl-tRNA Synthetase, Domain 1"/>
    <property type="match status" value="1"/>
</dbReference>
<evidence type="ECO:0000256" key="2">
    <source>
        <dbReference type="ARBA" id="ARBA00004496"/>
    </source>
</evidence>
<evidence type="ECO:0000256" key="1">
    <source>
        <dbReference type="ARBA" id="ARBA00003314"/>
    </source>
</evidence>
<reference evidence="19" key="1">
    <citation type="submission" date="2015-08" db="EMBL/GenBank/DDBJ databases">
        <authorList>
            <person name="Kim K.M."/>
        </authorList>
    </citation>
    <scope>NUCLEOTIDE SEQUENCE [LARGE SCALE GENOMIC DNA]</scope>
    <source>
        <strain evidence="19">KCTC 23892</strain>
    </source>
</reference>
<dbReference type="InterPro" id="IPR004495">
    <property type="entry name" value="Met-tRNA-synth_bsu_C"/>
</dbReference>
<dbReference type="GO" id="GO:0005829">
    <property type="term" value="C:cytosol"/>
    <property type="evidence" value="ECO:0007669"/>
    <property type="project" value="TreeGrafter"/>
</dbReference>
<dbReference type="InterPro" id="IPR041872">
    <property type="entry name" value="Anticodon_Met"/>
</dbReference>
<dbReference type="FunFam" id="2.40.50.140:FF:000042">
    <property type="entry name" value="Methionine--tRNA ligase"/>
    <property type="match status" value="1"/>
</dbReference>
<organism evidence="18 19">
    <name type="scientific">Kangiella sediminilitoris</name>
    <dbReference type="NCBI Taxonomy" id="1144748"/>
    <lineage>
        <taxon>Bacteria</taxon>
        <taxon>Pseudomonadati</taxon>
        <taxon>Pseudomonadota</taxon>
        <taxon>Gammaproteobacteria</taxon>
        <taxon>Kangiellales</taxon>
        <taxon>Kangiellaceae</taxon>
        <taxon>Kangiella</taxon>
    </lineage>
</organism>
<sequence length="685" mass="78050">MTAENQNKQRKILVTSALPYANGDIHIGHLLEYVQTDIWVRFQKSRGHQCIYVCADDTHGTPVMLRAQKEGKTPEAFIQESHAAHEKDFADALIGFDNFYSTHSEESKELTQGIYLKLKENGHISSKTINQLYDPEKNMFLPDRFVKGTCPKCDSEDQYGDNCDNCGATYTPAELKNPKSAVSGATPVLKESEHFFFDLKEFEGFLRDWLSTDNHVQSEVQNKMNEWLDDLRQWDISRDAPYFGWEIPGEEGKYFYVWLDAPIGYMASFKNLCDKRDDLNFDDFWSKDSDAEVYHFIGKDIIYFHTLFWPSVLSGAGYRTPSAVWAHGFVTVNGNKMSKSKGTFIKARTYLEHFRPEFLRYYYAAKLSSRIDDFDLNLEDFVQRVNSDLVGKLVNIASRCSGFITKQFDGKLSDTVIEPELMNEFSSASEELAQHYENREFGRAVKQIMALADKANAYIANEEPWKLVKNDDTKERAHQVCSLGINMFKVLTTYLAPVLPQLAGKVQDFLKLDNLDWSASQEVLTDYEINKFKPMMQRIDMKQVEAMIEDSKEDLEAEVQLDEKSLDEPQLDDPIKDEIQFGDFDKIDLRIAKIAKAEHVEGADKLLKLQLDLGQGVTKQVFAGIKSAYNPEDLEGKLTVMVANLAPRKMRFGLSEGMVLAAGPGGKDLWIMNPDEGAQPGMRVK</sequence>
<keyword evidence="8 16" id="KW-0479">Metal-binding</keyword>
<dbReference type="InterPro" id="IPR014729">
    <property type="entry name" value="Rossmann-like_a/b/a_fold"/>
</dbReference>
<evidence type="ECO:0000256" key="14">
    <source>
        <dbReference type="ARBA" id="ARBA00023146"/>
    </source>
</evidence>
<dbReference type="Gene3D" id="2.20.28.20">
    <property type="entry name" value="Methionyl-tRNA synthetase, Zn-domain"/>
    <property type="match status" value="1"/>
</dbReference>
<keyword evidence="13 16" id="KW-0648">Protein biosynthesis</keyword>
<dbReference type="InterPro" id="IPR012340">
    <property type="entry name" value="NA-bd_OB-fold"/>
</dbReference>
<dbReference type="InterPro" id="IPR033911">
    <property type="entry name" value="MetRS_core"/>
</dbReference>
<comment type="subcellular location">
    <subcellularLocation>
        <location evidence="2 16">Cytoplasm</location>
    </subcellularLocation>
</comment>
<feature type="binding site" evidence="16">
    <location>
        <position position="339"/>
    </location>
    <ligand>
        <name>ATP</name>
        <dbReference type="ChEBI" id="CHEBI:30616"/>
    </ligand>
</feature>
<dbReference type="PRINTS" id="PR01041">
    <property type="entry name" value="TRNASYNTHMET"/>
</dbReference>
<evidence type="ECO:0000256" key="7">
    <source>
        <dbReference type="ARBA" id="ARBA00022598"/>
    </source>
</evidence>
<dbReference type="InterPro" id="IPR015413">
    <property type="entry name" value="Methionyl/Leucyl_tRNA_Synth"/>
</dbReference>
<dbReference type="InterPro" id="IPR002547">
    <property type="entry name" value="tRNA-bd_dom"/>
</dbReference>
<dbReference type="NCBIfam" id="TIGR00399">
    <property type="entry name" value="metG_C_term"/>
    <property type="match status" value="1"/>
</dbReference>
<keyword evidence="11 16" id="KW-0067">ATP-binding</keyword>
<feature type="domain" description="TRNA-binding" evidence="17">
    <location>
        <begin position="583"/>
        <end position="685"/>
    </location>
</feature>
<keyword evidence="19" id="KW-1185">Reference proteome</keyword>
<dbReference type="Pfam" id="PF01588">
    <property type="entry name" value="tRNA_bind"/>
    <property type="match status" value="1"/>
</dbReference>
<dbReference type="STRING" id="1144748.KS2013_1415"/>
<comment type="catalytic activity">
    <reaction evidence="15 16">
        <text>tRNA(Met) + L-methionine + ATP = L-methionyl-tRNA(Met) + AMP + diphosphate</text>
        <dbReference type="Rhea" id="RHEA:13481"/>
        <dbReference type="Rhea" id="RHEA-COMP:9667"/>
        <dbReference type="Rhea" id="RHEA-COMP:9698"/>
        <dbReference type="ChEBI" id="CHEBI:30616"/>
        <dbReference type="ChEBI" id="CHEBI:33019"/>
        <dbReference type="ChEBI" id="CHEBI:57844"/>
        <dbReference type="ChEBI" id="CHEBI:78442"/>
        <dbReference type="ChEBI" id="CHEBI:78530"/>
        <dbReference type="ChEBI" id="CHEBI:456215"/>
        <dbReference type="EC" id="6.1.1.10"/>
    </reaction>
</comment>
<proteinExistence type="inferred from homology"/>
<dbReference type="Pfam" id="PF19303">
    <property type="entry name" value="Anticodon_3"/>
    <property type="match status" value="1"/>
</dbReference>
<feature type="short sequence motif" description="'HIGH' region" evidence="16">
    <location>
        <begin position="19"/>
        <end position="29"/>
    </location>
</feature>
<evidence type="ECO:0000256" key="5">
    <source>
        <dbReference type="ARBA" id="ARBA00022490"/>
    </source>
</evidence>
<evidence type="ECO:0000259" key="17">
    <source>
        <dbReference type="PROSITE" id="PS50886"/>
    </source>
</evidence>
<dbReference type="InterPro" id="IPR014758">
    <property type="entry name" value="Met-tRNA_synth"/>
</dbReference>
<feature type="binding site" evidence="16">
    <location>
        <position position="150"/>
    </location>
    <ligand>
        <name>Zn(2+)</name>
        <dbReference type="ChEBI" id="CHEBI:29105"/>
    </ligand>
</feature>
<evidence type="ECO:0000256" key="11">
    <source>
        <dbReference type="ARBA" id="ARBA00022840"/>
    </source>
</evidence>
<dbReference type="EMBL" id="CP012418">
    <property type="protein sequence ID" value="AOE50127.1"/>
    <property type="molecule type" value="Genomic_DNA"/>
</dbReference>
<evidence type="ECO:0000256" key="13">
    <source>
        <dbReference type="ARBA" id="ARBA00022917"/>
    </source>
</evidence>
<dbReference type="PANTHER" id="PTHR45765:SF1">
    <property type="entry name" value="METHIONINE--TRNA LIGASE, CYTOPLASMIC"/>
    <property type="match status" value="1"/>
</dbReference>
<dbReference type="NCBIfam" id="TIGR00398">
    <property type="entry name" value="metG"/>
    <property type="match status" value="1"/>
</dbReference>
<accession>A0A1B3BBI2</accession>
<dbReference type="SUPFAM" id="SSF57770">
    <property type="entry name" value="Methionyl-tRNA synthetase (MetRS), Zn-domain"/>
    <property type="match status" value="1"/>
</dbReference>
<keyword evidence="10 16" id="KW-0862">Zinc</keyword>
<dbReference type="GO" id="GO:0000049">
    <property type="term" value="F:tRNA binding"/>
    <property type="evidence" value="ECO:0007669"/>
    <property type="project" value="UniProtKB-UniRule"/>
</dbReference>
<evidence type="ECO:0000256" key="8">
    <source>
        <dbReference type="ARBA" id="ARBA00022723"/>
    </source>
</evidence>
<feature type="binding site" evidence="16">
    <location>
        <position position="166"/>
    </location>
    <ligand>
        <name>Zn(2+)</name>
        <dbReference type="ChEBI" id="CHEBI:29105"/>
    </ligand>
</feature>
<dbReference type="GO" id="GO:0005524">
    <property type="term" value="F:ATP binding"/>
    <property type="evidence" value="ECO:0007669"/>
    <property type="project" value="UniProtKB-UniRule"/>
</dbReference>
<comment type="similarity">
    <text evidence="3 16">Belongs to the class-I aminoacyl-tRNA synthetase family. MetG type 1 subfamily.</text>
</comment>
<dbReference type="GO" id="GO:0046872">
    <property type="term" value="F:metal ion binding"/>
    <property type="evidence" value="ECO:0007669"/>
    <property type="project" value="UniProtKB-KW"/>
</dbReference>
<dbReference type="CDD" id="cd07957">
    <property type="entry name" value="Anticodon_Ia_Met"/>
    <property type="match status" value="1"/>
</dbReference>
<comment type="subunit">
    <text evidence="4 16">Homodimer.</text>
</comment>
<dbReference type="RefSeq" id="WP_068991807.1">
    <property type="nucleotide sequence ID" value="NZ_CP012418.1"/>
</dbReference>
<dbReference type="CDD" id="cd00814">
    <property type="entry name" value="MetRS_core"/>
    <property type="match status" value="1"/>
</dbReference>
<dbReference type="InterPro" id="IPR029038">
    <property type="entry name" value="MetRS_Zn"/>
</dbReference>
<dbReference type="KEGG" id="ksd:KS2013_1415"/>
<dbReference type="PATRIC" id="fig|1144748.3.peg.1425"/>
<comment type="function">
    <text evidence="1 16">Is required not only for elongation of protein synthesis but also for the initiation of all mRNA translation through initiator tRNA(fMet) aminoacylation.</text>
</comment>
<keyword evidence="7 16" id="KW-0436">Ligase</keyword>
<dbReference type="GO" id="GO:0004825">
    <property type="term" value="F:methionine-tRNA ligase activity"/>
    <property type="evidence" value="ECO:0007669"/>
    <property type="project" value="UniProtKB-UniRule"/>
</dbReference>
<evidence type="ECO:0000256" key="4">
    <source>
        <dbReference type="ARBA" id="ARBA00011738"/>
    </source>
</evidence>
<dbReference type="SUPFAM" id="SSF52374">
    <property type="entry name" value="Nucleotidylyl transferase"/>
    <property type="match status" value="1"/>
</dbReference>
<dbReference type="FunFam" id="1.10.730.10:FF:000005">
    <property type="entry name" value="Methionine--tRNA ligase"/>
    <property type="match status" value="1"/>
</dbReference>
<dbReference type="InterPro" id="IPR009080">
    <property type="entry name" value="tRNAsynth_Ia_anticodon-bd"/>
</dbReference>
<name>A0A1B3BBI2_9GAMM</name>
<dbReference type="FunFam" id="2.20.28.20:FF:000001">
    <property type="entry name" value="Methionine--tRNA ligase"/>
    <property type="match status" value="1"/>
</dbReference>
<gene>
    <name evidence="16" type="primary">metG</name>
    <name evidence="18" type="ORF">KS2013_1415</name>
</gene>
<evidence type="ECO:0000313" key="19">
    <source>
        <dbReference type="Proteomes" id="UP000094147"/>
    </source>
</evidence>
<dbReference type="NCBIfam" id="NF001100">
    <property type="entry name" value="PRK00133.1"/>
    <property type="match status" value="1"/>
</dbReference>
<dbReference type="HAMAP" id="MF_00098">
    <property type="entry name" value="Met_tRNA_synth_type1"/>
    <property type="match status" value="1"/>
</dbReference>
<dbReference type="Gene3D" id="3.40.50.620">
    <property type="entry name" value="HUPs"/>
    <property type="match status" value="1"/>
</dbReference>
<dbReference type="OrthoDB" id="9810191at2"/>
<evidence type="ECO:0000256" key="6">
    <source>
        <dbReference type="ARBA" id="ARBA00022555"/>
    </source>
</evidence>
<dbReference type="Pfam" id="PF09334">
    <property type="entry name" value="tRNA-synt_1g"/>
    <property type="match status" value="1"/>
</dbReference>
<evidence type="ECO:0000256" key="16">
    <source>
        <dbReference type="HAMAP-Rule" id="MF_00098"/>
    </source>
</evidence>
<keyword evidence="5 16" id="KW-0963">Cytoplasm</keyword>
<evidence type="ECO:0000256" key="10">
    <source>
        <dbReference type="ARBA" id="ARBA00022833"/>
    </source>
</evidence>
<evidence type="ECO:0000256" key="15">
    <source>
        <dbReference type="ARBA" id="ARBA00047364"/>
    </source>
</evidence>
<dbReference type="Gene3D" id="2.40.50.140">
    <property type="entry name" value="Nucleic acid-binding proteins"/>
    <property type="match status" value="1"/>
</dbReference>
<feature type="binding site" evidence="16">
    <location>
        <position position="153"/>
    </location>
    <ligand>
        <name>Zn(2+)</name>
        <dbReference type="ChEBI" id="CHEBI:29105"/>
    </ligand>
</feature>
<dbReference type="SUPFAM" id="SSF50249">
    <property type="entry name" value="Nucleic acid-binding proteins"/>
    <property type="match status" value="1"/>
</dbReference>
<dbReference type="PROSITE" id="PS50886">
    <property type="entry name" value="TRBD"/>
    <property type="match status" value="1"/>
</dbReference>
<evidence type="ECO:0000256" key="12">
    <source>
        <dbReference type="ARBA" id="ARBA00022884"/>
    </source>
</evidence>
<feature type="binding site" evidence="16">
    <location>
        <position position="163"/>
    </location>
    <ligand>
        <name>Zn(2+)</name>
        <dbReference type="ChEBI" id="CHEBI:29105"/>
    </ligand>
</feature>
<dbReference type="AlphaFoldDB" id="A0A1B3BBI2"/>
<keyword evidence="6 16" id="KW-0820">tRNA-binding</keyword>